<evidence type="ECO:0000313" key="2">
    <source>
        <dbReference type="EMBL" id="MFC4617259.1"/>
    </source>
</evidence>
<dbReference type="RefSeq" id="WP_376844314.1">
    <property type="nucleotide sequence ID" value="NZ_JBHSFW010000001.1"/>
</dbReference>
<dbReference type="InterPro" id="IPR036635">
    <property type="entry name" value="MurB_C_sf"/>
</dbReference>
<keyword evidence="3" id="KW-1185">Reference proteome</keyword>
<dbReference type="InterPro" id="IPR011601">
    <property type="entry name" value="MurB_C"/>
</dbReference>
<feature type="domain" description="UDP-N-acetylenolpyruvoylglucosamine reductase C-terminal" evidence="1">
    <location>
        <begin position="1"/>
        <end position="39"/>
    </location>
</feature>
<name>A0ABV9GI92_9BACL</name>
<dbReference type="Pfam" id="PF02873">
    <property type="entry name" value="MurB_C"/>
    <property type="match status" value="1"/>
</dbReference>
<evidence type="ECO:0000313" key="3">
    <source>
        <dbReference type="Proteomes" id="UP001596022"/>
    </source>
</evidence>
<comment type="caution">
    <text evidence="2">The sequence shown here is derived from an EMBL/GenBank/DDBJ whole genome shotgun (WGS) entry which is preliminary data.</text>
</comment>
<proteinExistence type="predicted"/>
<dbReference type="Gene3D" id="3.90.78.10">
    <property type="entry name" value="UDP-N-acetylenolpyruvoylglucosamine reductase, C-terminal domain"/>
    <property type="match status" value="1"/>
</dbReference>
<protein>
    <recommendedName>
        <fullName evidence="1">UDP-N-acetylenolpyruvoylglucosamine reductase C-terminal domain-containing protein</fullName>
    </recommendedName>
</protein>
<sequence>MIINSGGATANDVCASVAHIKNVIRERNGIDLHTEIEIVPRQGASFSNGYGIIKK</sequence>
<organism evidence="2 3">
    <name type="scientific">Camelliibacillus cellulosilyticus</name>
    <dbReference type="NCBI Taxonomy" id="2174486"/>
    <lineage>
        <taxon>Bacteria</taxon>
        <taxon>Bacillati</taxon>
        <taxon>Bacillota</taxon>
        <taxon>Bacilli</taxon>
        <taxon>Bacillales</taxon>
        <taxon>Sporolactobacillaceae</taxon>
        <taxon>Camelliibacillus</taxon>
    </lineage>
</organism>
<gene>
    <name evidence="2" type="ORF">ACFO4N_00790</name>
</gene>
<reference evidence="3" key="1">
    <citation type="journal article" date="2019" name="Int. J. Syst. Evol. Microbiol.">
        <title>The Global Catalogue of Microorganisms (GCM) 10K type strain sequencing project: providing services to taxonomists for standard genome sequencing and annotation.</title>
        <authorList>
            <consortium name="The Broad Institute Genomics Platform"/>
            <consortium name="The Broad Institute Genome Sequencing Center for Infectious Disease"/>
            <person name="Wu L."/>
            <person name="Ma J."/>
        </authorList>
    </citation>
    <scope>NUCLEOTIDE SEQUENCE [LARGE SCALE GENOMIC DNA]</scope>
    <source>
        <strain evidence="3">CGMCC 1.16306</strain>
    </source>
</reference>
<evidence type="ECO:0000259" key="1">
    <source>
        <dbReference type="Pfam" id="PF02873"/>
    </source>
</evidence>
<dbReference type="Proteomes" id="UP001596022">
    <property type="component" value="Unassembled WGS sequence"/>
</dbReference>
<accession>A0ABV9GI92</accession>
<dbReference type="SUPFAM" id="SSF56194">
    <property type="entry name" value="Uridine diphospho-N-Acetylenolpyruvylglucosamine reductase, MurB, C-terminal domain"/>
    <property type="match status" value="1"/>
</dbReference>
<dbReference type="EMBL" id="JBHSFW010000001">
    <property type="protein sequence ID" value="MFC4617259.1"/>
    <property type="molecule type" value="Genomic_DNA"/>
</dbReference>